<evidence type="ECO:0000256" key="5">
    <source>
        <dbReference type="ARBA" id="ARBA00022958"/>
    </source>
</evidence>
<feature type="transmembrane region" description="Helical" evidence="10">
    <location>
        <begin position="371"/>
        <end position="392"/>
    </location>
</feature>
<evidence type="ECO:0000256" key="4">
    <source>
        <dbReference type="ARBA" id="ARBA00022692"/>
    </source>
</evidence>
<keyword evidence="14" id="KW-1185">Reference proteome</keyword>
<dbReference type="InterPro" id="IPR006153">
    <property type="entry name" value="Cation/H_exchanger_TM"/>
</dbReference>
<feature type="transmembrane region" description="Helical" evidence="10">
    <location>
        <begin position="270"/>
        <end position="290"/>
    </location>
</feature>
<feature type="transmembrane region" description="Helical" evidence="10">
    <location>
        <begin position="335"/>
        <end position="359"/>
    </location>
</feature>
<evidence type="ECO:0000313" key="13">
    <source>
        <dbReference type="EMBL" id="KAG6665949.1"/>
    </source>
</evidence>
<name>A0A8T1RH78_CARIL</name>
<keyword evidence="5" id="KW-0630">Potassium</keyword>
<evidence type="ECO:0008006" key="15">
    <source>
        <dbReference type="Google" id="ProtNLM"/>
    </source>
</evidence>
<proteinExistence type="inferred from homology"/>
<dbReference type="InterPro" id="IPR050794">
    <property type="entry name" value="CPA2_transporter"/>
</dbReference>
<organism evidence="13 14">
    <name type="scientific">Carya illinoinensis</name>
    <name type="common">Pecan</name>
    <dbReference type="NCBI Taxonomy" id="32201"/>
    <lineage>
        <taxon>Eukaryota</taxon>
        <taxon>Viridiplantae</taxon>
        <taxon>Streptophyta</taxon>
        <taxon>Embryophyta</taxon>
        <taxon>Tracheophyta</taxon>
        <taxon>Spermatophyta</taxon>
        <taxon>Magnoliopsida</taxon>
        <taxon>eudicotyledons</taxon>
        <taxon>Gunneridae</taxon>
        <taxon>Pentapetalae</taxon>
        <taxon>rosids</taxon>
        <taxon>fabids</taxon>
        <taxon>Fagales</taxon>
        <taxon>Juglandaceae</taxon>
        <taxon>Carya</taxon>
    </lineage>
</organism>
<dbReference type="Pfam" id="PF23259">
    <property type="entry name" value="CHX17_C"/>
    <property type="match status" value="1"/>
</dbReference>
<gene>
    <name evidence="13" type="ORF">CIPAW_02G196200</name>
</gene>
<comment type="subcellular location">
    <subcellularLocation>
        <location evidence="1">Membrane</location>
        <topology evidence="1">Multi-pass membrane protein</topology>
    </subcellularLocation>
</comment>
<evidence type="ECO:0000256" key="2">
    <source>
        <dbReference type="ARBA" id="ARBA00022448"/>
    </source>
</evidence>
<feature type="domain" description="Cation/H+ exchanger transmembrane" evidence="11">
    <location>
        <begin position="191"/>
        <end position="566"/>
    </location>
</feature>
<dbReference type="GO" id="GO:0012505">
    <property type="term" value="C:endomembrane system"/>
    <property type="evidence" value="ECO:0007669"/>
    <property type="project" value="TreeGrafter"/>
</dbReference>
<dbReference type="Proteomes" id="UP000811609">
    <property type="component" value="Chromosome 2"/>
</dbReference>
<comment type="caution">
    <text evidence="13">The sequence shown here is derived from an EMBL/GenBank/DDBJ whole genome shotgun (WGS) entry which is preliminary data.</text>
</comment>
<protein>
    <recommendedName>
        <fullName evidence="15">Cation/H+ exchanger domain-containing protein</fullName>
    </recommendedName>
</protein>
<keyword evidence="6 10" id="KW-1133">Transmembrane helix</keyword>
<dbReference type="InterPro" id="IPR057290">
    <property type="entry name" value="CHX17_C"/>
</dbReference>
<dbReference type="GO" id="GO:0015297">
    <property type="term" value="F:antiporter activity"/>
    <property type="evidence" value="ECO:0007669"/>
    <property type="project" value="InterPro"/>
</dbReference>
<dbReference type="PANTHER" id="PTHR32468">
    <property type="entry name" value="CATION/H + ANTIPORTER"/>
    <property type="match status" value="1"/>
</dbReference>
<evidence type="ECO:0000259" key="11">
    <source>
        <dbReference type="Pfam" id="PF00999"/>
    </source>
</evidence>
<feature type="transmembrane region" description="Helical" evidence="10">
    <location>
        <begin position="241"/>
        <end position="258"/>
    </location>
</feature>
<dbReference type="EMBL" id="CM031810">
    <property type="protein sequence ID" value="KAG6665949.1"/>
    <property type="molecule type" value="Genomic_DNA"/>
</dbReference>
<feature type="transmembrane region" description="Helical" evidence="10">
    <location>
        <begin position="203"/>
        <end position="220"/>
    </location>
</feature>
<evidence type="ECO:0000256" key="3">
    <source>
        <dbReference type="ARBA" id="ARBA00022538"/>
    </source>
</evidence>
<feature type="transmembrane region" description="Helical" evidence="10">
    <location>
        <begin position="404"/>
        <end position="434"/>
    </location>
</feature>
<evidence type="ECO:0000256" key="1">
    <source>
        <dbReference type="ARBA" id="ARBA00004141"/>
    </source>
</evidence>
<dbReference type="GO" id="GO:0006885">
    <property type="term" value="P:regulation of pH"/>
    <property type="evidence" value="ECO:0007669"/>
    <property type="project" value="TreeGrafter"/>
</dbReference>
<evidence type="ECO:0000256" key="9">
    <source>
        <dbReference type="ARBA" id="ARBA00038341"/>
    </source>
</evidence>
<dbReference type="CDD" id="cd09272">
    <property type="entry name" value="RNase_HI_RT_Ty1"/>
    <property type="match status" value="1"/>
</dbReference>
<keyword evidence="7" id="KW-0406">Ion transport</keyword>
<keyword evidence="3" id="KW-0633">Potassium transport</keyword>
<keyword evidence="2" id="KW-0813">Transport</keyword>
<feature type="transmembrane region" description="Helical" evidence="10">
    <location>
        <begin position="178"/>
        <end position="197"/>
    </location>
</feature>
<evidence type="ECO:0000256" key="10">
    <source>
        <dbReference type="SAM" id="Phobius"/>
    </source>
</evidence>
<feature type="transmembrane region" description="Helical" evidence="10">
    <location>
        <begin position="548"/>
        <end position="570"/>
    </location>
</feature>
<evidence type="ECO:0000256" key="6">
    <source>
        <dbReference type="ARBA" id="ARBA00022989"/>
    </source>
</evidence>
<dbReference type="GO" id="GO:0016020">
    <property type="term" value="C:membrane"/>
    <property type="evidence" value="ECO:0007669"/>
    <property type="project" value="UniProtKB-SubCell"/>
</dbReference>
<evidence type="ECO:0000259" key="12">
    <source>
        <dbReference type="Pfam" id="PF23259"/>
    </source>
</evidence>
<dbReference type="GO" id="GO:1902600">
    <property type="term" value="P:proton transmembrane transport"/>
    <property type="evidence" value="ECO:0007669"/>
    <property type="project" value="InterPro"/>
</dbReference>
<reference evidence="13" key="1">
    <citation type="submission" date="2020-12" db="EMBL/GenBank/DDBJ databases">
        <title>WGS assembly of Carya illinoinensis cv. Pawnee.</title>
        <authorList>
            <person name="Platts A."/>
            <person name="Shu S."/>
            <person name="Wright S."/>
            <person name="Barry K."/>
            <person name="Edger P."/>
            <person name="Pires J.C."/>
            <person name="Schmutz J."/>
        </authorList>
    </citation>
    <scope>NUCLEOTIDE SEQUENCE</scope>
    <source>
        <tissue evidence="13">Leaf</tissue>
    </source>
</reference>
<comment type="similarity">
    <text evidence="9">Belongs to the monovalent cation:proton antiporter 2 (CPA2) transporter (TC 2.A.37) family. CHX (TC 2.A.37.4) subfamily.</text>
</comment>
<feature type="transmembrane region" description="Helical" evidence="10">
    <location>
        <begin position="302"/>
        <end position="323"/>
    </location>
</feature>
<evidence type="ECO:0000256" key="7">
    <source>
        <dbReference type="ARBA" id="ARBA00023065"/>
    </source>
</evidence>
<accession>A0A8T1RH78</accession>
<dbReference type="GO" id="GO:0006813">
    <property type="term" value="P:potassium ion transport"/>
    <property type="evidence" value="ECO:0007669"/>
    <property type="project" value="UniProtKB-KW"/>
</dbReference>
<evidence type="ECO:0000313" key="14">
    <source>
        <dbReference type="Proteomes" id="UP000811609"/>
    </source>
</evidence>
<evidence type="ECO:0000256" key="8">
    <source>
        <dbReference type="ARBA" id="ARBA00023136"/>
    </source>
</evidence>
<feature type="domain" description="Cation/H(+) antiporter C-terminal" evidence="12">
    <location>
        <begin position="759"/>
        <end position="866"/>
    </location>
</feature>
<keyword evidence="8 10" id="KW-0472">Membrane</keyword>
<feature type="transmembrane region" description="Helical" evidence="10">
    <location>
        <begin position="482"/>
        <end position="503"/>
    </location>
</feature>
<dbReference type="PANTHER" id="PTHR32468:SF108">
    <property type="entry name" value="CATION_H(+) ANTIPORTER 15-LIKE"/>
    <property type="match status" value="1"/>
</dbReference>
<keyword evidence="4 10" id="KW-0812">Transmembrane</keyword>
<dbReference type="Pfam" id="PF00999">
    <property type="entry name" value="Na_H_Exchanger"/>
    <property type="match status" value="1"/>
</dbReference>
<sequence>MHCPRLPHWQAVKRILRYLRLTSNFGLHFSHKSSFNLSVFTDADWAGCPDDCKATGGYCVYFGSNLVSWGSKKQPTIARSSTEAEYKAVANTTCEILWIQSLLSELKIFLANPPTLWCGNLGATYLAVNHVLHSRTKHVALDYHFVRERVAAKTLRNNVRSNGIWMGDNPLAHIFPSLLLQGTLAFVACRAIFYFVLRPLKQPKFVCSILGGILLGPSILGQKHVIGERLFPPMEMMVLETLSAIGEMYFNFLIAVKVDFSRVLSTNRKAWSVGATSFALPFPILLFLLVTCIKYIGVPRNIFCFTVATFVSASYIPAIANAWEELNLVTSEFGLLTSSCAFVHSLILWFLMPLSLVIAQKTLDKSIAATLSFFALALFTFLVVRPTIVWIIKKTPQGEPVREVFVVLTLIGVLVMGCLTDIVGLSLNLGAVLFGCIIPEGPPLASILVEKSEAFVSDILMPLWYFRVGIEMDVHSIYNWKAFVIFHCILLVAYFAKFVGLLLASLSFKIRPRHAVLLGLIMNCKGPIDVMAFFRWKVDKHVLDDQSYFVLVSSALAMTAFVTPLVEMFYRPQTLHEWAYNNPSKNPQGLRPIQNTSRNSKFPIICCIHNEENVRSIITLLEASNPTEASPICVYVIHLMDILGRAVPLVQILNTFNFVRIMRAFTNYSRNSIGLITIHPFTVIAPYQNMHENISKLAQDNLLPLVIVPYHENQRATQGNQVASSIQVLNTNLQKHAPCTVGILVDRHFCNSSSGQFSYDVAIIFIGGRDDREALAYAAQMSHHPNVSITVIRVISLDKKDHDENDSEYVKMDRMMDEDVYDGFKMKNVDNTCVVCWEILVDDILRVVDPIRSSGRHYDLVMVGQRHSDDEEMPAFATNDDLGVVGDIIYASFNLYGGWSSLLVLKHCGDYF</sequence>
<dbReference type="AlphaFoldDB" id="A0A8T1RH78"/>